<feature type="region of interest" description="Disordered" evidence="1">
    <location>
        <begin position="162"/>
        <end position="192"/>
    </location>
</feature>
<comment type="caution">
    <text evidence="2">The sequence shown here is derived from an EMBL/GenBank/DDBJ whole genome shotgun (WGS) entry which is preliminary data.</text>
</comment>
<organism evidence="2 3">
    <name type="scientific">Stylophora pistillata</name>
    <name type="common">Smooth cauliflower coral</name>
    <dbReference type="NCBI Taxonomy" id="50429"/>
    <lineage>
        <taxon>Eukaryota</taxon>
        <taxon>Metazoa</taxon>
        <taxon>Cnidaria</taxon>
        <taxon>Anthozoa</taxon>
        <taxon>Hexacorallia</taxon>
        <taxon>Scleractinia</taxon>
        <taxon>Astrocoeniina</taxon>
        <taxon>Pocilloporidae</taxon>
        <taxon>Stylophora</taxon>
    </lineage>
</organism>
<name>A0A2B4S2F8_STYPI</name>
<evidence type="ECO:0000313" key="3">
    <source>
        <dbReference type="Proteomes" id="UP000225706"/>
    </source>
</evidence>
<gene>
    <name evidence="2" type="ORF">AWC38_SpisGene12246</name>
</gene>
<protein>
    <submittedName>
        <fullName evidence="2">Uncharacterized protein</fullName>
    </submittedName>
</protein>
<evidence type="ECO:0000313" key="2">
    <source>
        <dbReference type="EMBL" id="PFX23229.1"/>
    </source>
</evidence>
<sequence length="205" mass="22546">MGFVEAVAVVKRKPNDLKVKPYVSGLKQQLHLKDGIWNKKKKKFLECQQEWMSKALPVDIDLDAEVAPFSKECVSLSKFQTHERYLHLMKNVSIMGESALKSHSKSEKHKQNSRCEQLVTLSSFGFGSSAGTSTCSSRNKEACVVAGTSTCASGNMEARVEGSQQQAGRLNIPPPPDEIATPASQQSMRGFSTKDDVLKVAHNSF</sequence>
<dbReference type="Proteomes" id="UP000225706">
    <property type="component" value="Unassembled WGS sequence"/>
</dbReference>
<keyword evidence="3" id="KW-1185">Reference proteome</keyword>
<reference evidence="3" key="1">
    <citation type="journal article" date="2017" name="bioRxiv">
        <title>Comparative analysis of the genomes of Stylophora pistillata and Acropora digitifera provides evidence for extensive differences between species of corals.</title>
        <authorList>
            <person name="Voolstra C.R."/>
            <person name="Li Y."/>
            <person name="Liew Y.J."/>
            <person name="Baumgarten S."/>
            <person name="Zoccola D."/>
            <person name="Flot J.-F."/>
            <person name="Tambutte S."/>
            <person name="Allemand D."/>
            <person name="Aranda M."/>
        </authorList>
    </citation>
    <scope>NUCLEOTIDE SEQUENCE [LARGE SCALE GENOMIC DNA]</scope>
</reference>
<dbReference type="AlphaFoldDB" id="A0A2B4S2F8"/>
<proteinExistence type="predicted"/>
<dbReference type="EMBL" id="LSMT01000214">
    <property type="protein sequence ID" value="PFX23229.1"/>
    <property type="molecule type" value="Genomic_DNA"/>
</dbReference>
<dbReference type="OrthoDB" id="6351423at2759"/>
<accession>A0A2B4S2F8</accession>
<evidence type="ECO:0000256" key="1">
    <source>
        <dbReference type="SAM" id="MobiDB-lite"/>
    </source>
</evidence>